<evidence type="ECO:0008006" key="9">
    <source>
        <dbReference type="Google" id="ProtNLM"/>
    </source>
</evidence>
<keyword evidence="8" id="KW-1185">Reference proteome</keyword>
<keyword evidence="2" id="KW-0689">Ribosomal protein</keyword>
<feature type="compositionally biased region" description="Low complexity" evidence="4">
    <location>
        <begin position="133"/>
        <end position="151"/>
    </location>
</feature>
<dbReference type="OrthoDB" id="10262653at2759"/>
<evidence type="ECO:0000256" key="3">
    <source>
        <dbReference type="ARBA" id="ARBA00023274"/>
    </source>
</evidence>
<name>A0A813G3C8_POLGL</name>
<dbReference type="GO" id="GO:0022627">
    <property type="term" value="C:cytosolic small ribosomal subunit"/>
    <property type="evidence" value="ECO:0007669"/>
    <property type="project" value="TreeGrafter"/>
</dbReference>
<dbReference type="Proteomes" id="UP000654075">
    <property type="component" value="Unassembled WGS sequence"/>
</dbReference>
<dbReference type="GO" id="GO:0003729">
    <property type="term" value="F:mRNA binding"/>
    <property type="evidence" value="ECO:0007669"/>
    <property type="project" value="TreeGrafter"/>
</dbReference>
<keyword evidence="5" id="KW-0812">Transmembrane</keyword>
<dbReference type="Gene3D" id="3.30.1740.20">
    <property type="entry name" value="Ribosomal protein S26e"/>
    <property type="match status" value="1"/>
</dbReference>
<feature type="region of interest" description="Disordered" evidence="4">
    <location>
        <begin position="81"/>
        <end position="174"/>
    </location>
</feature>
<evidence type="ECO:0000256" key="4">
    <source>
        <dbReference type="SAM" id="MobiDB-lite"/>
    </source>
</evidence>
<evidence type="ECO:0000313" key="8">
    <source>
        <dbReference type="Proteomes" id="UP000654075"/>
    </source>
</evidence>
<dbReference type="InterPro" id="IPR000892">
    <property type="entry name" value="Ribosomal_eS26"/>
</dbReference>
<keyword evidence="3" id="KW-0687">Ribonucleoprotein</keyword>
<proteinExistence type="inferred from homology"/>
<evidence type="ECO:0000256" key="6">
    <source>
        <dbReference type="SAM" id="SignalP"/>
    </source>
</evidence>
<comment type="similarity">
    <text evidence="1">Belongs to the eukaryotic ribosomal protein eS26 family.</text>
</comment>
<feature type="compositionally biased region" description="Polar residues" evidence="4">
    <location>
        <begin position="83"/>
        <end position="93"/>
    </location>
</feature>
<dbReference type="PANTHER" id="PTHR12538">
    <property type="entry name" value="40S RIBOSOMAL PROTEIN S26"/>
    <property type="match status" value="1"/>
</dbReference>
<sequence length="482" mass="51952">MLSGLIFVVGNITGTFSVKACGLGNYYTVHQVTNLGITFLVGVYGPSLGVPSTPPHDVGLAALGFLCVLIGMMPIMFMEKDSNGASSAPTKPLTSFPEDAEAEPISPGGAGRPPTKLDLLFQEHQGDAQSEQSPVGSSPSPSRVPISPRPSKVLEHRQVPGVDPGSSGTLGLQKPLLGFEKPMLSFKKPMLEPVKTSFRQLNAFTWDGTLGRPVFSKEPNSPPLSCLGDISMVVKEIDDEGEFDDSPNFEGDPVDGQPLLGKRADDGFRTWLGGIALSLLTGAVMAVIYLPQLVWKARLKATGVTAQGFDYFFSMSVGIYLGSTAWLICGGAWRRYRQQQIEKSVLRPALVSGILYGCADQGKMPSKRRNNGRSSHGRGHTAIVRCSNCSRSVPKDKVIKRFQVRNIVDASSQRDLRESSVYATFMLPKLYMKMLYCVSCAIHGRIVRVRNKKLRASPEGRIYVRPNFGGKGAGKGAAAGGK</sequence>
<dbReference type="InterPro" id="IPR047864">
    <property type="entry name" value="Ribosomal_eS26_CS"/>
</dbReference>
<keyword evidence="5" id="KW-1133">Transmembrane helix</keyword>
<comment type="caution">
    <text evidence="7">The sequence shown here is derived from an EMBL/GenBank/DDBJ whole genome shotgun (WGS) entry which is preliminary data.</text>
</comment>
<reference evidence="7" key="1">
    <citation type="submission" date="2021-02" db="EMBL/GenBank/DDBJ databases">
        <authorList>
            <person name="Dougan E. K."/>
            <person name="Rhodes N."/>
            <person name="Thang M."/>
            <person name="Chan C."/>
        </authorList>
    </citation>
    <scope>NUCLEOTIDE SEQUENCE</scope>
</reference>
<evidence type="ECO:0000313" key="7">
    <source>
        <dbReference type="EMBL" id="CAE8617356.1"/>
    </source>
</evidence>
<feature type="transmembrane region" description="Helical" evidence="5">
    <location>
        <begin position="311"/>
        <end position="333"/>
    </location>
</feature>
<evidence type="ECO:0000256" key="2">
    <source>
        <dbReference type="ARBA" id="ARBA00022980"/>
    </source>
</evidence>
<dbReference type="InterPro" id="IPR038551">
    <property type="entry name" value="Ribosomal_eS26_sf"/>
</dbReference>
<gene>
    <name evidence="7" type="ORF">PGLA1383_LOCUS35014</name>
</gene>
<accession>A0A813G3C8</accession>
<dbReference type="AlphaFoldDB" id="A0A813G3C8"/>
<feature type="chain" id="PRO_5032920925" description="40S ribosomal protein S26" evidence="6">
    <location>
        <begin position="18"/>
        <end position="482"/>
    </location>
</feature>
<keyword evidence="6" id="KW-0732">Signal</keyword>
<dbReference type="GO" id="GO:0006412">
    <property type="term" value="P:translation"/>
    <property type="evidence" value="ECO:0007669"/>
    <property type="project" value="InterPro"/>
</dbReference>
<organism evidence="7 8">
    <name type="scientific">Polarella glacialis</name>
    <name type="common">Dinoflagellate</name>
    <dbReference type="NCBI Taxonomy" id="89957"/>
    <lineage>
        <taxon>Eukaryota</taxon>
        <taxon>Sar</taxon>
        <taxon>Alveolata</taxon>
        <taxon>Dinophyceae</taxon>
        <taxon>Suessiales</taxon>
        <taxon>Suessiaceae</taxon>
        <taxon>Polarella</taxon>
    </lineage>
</organism>
<dbReference type="Pfam" id="PF01283">
    <property type="entry name" value="Ribosomal_S26e"/>
    <property type="match status" value="1"/>
</dbReference>
<dbReference type="GO" id="GO:0003735">
    <property type="term" value="F:structural constituent of ribosome"/>
    <property type="evidence" value="ECO:0007669"/>
    <property type="project" value="InterPro"/>
</dbReference>
<evidence type="ECO:0000256" key="5">
    <source>
        <dbReference type="SAM" id="Phobius"/>
    </source>
</evidence>
<evidence type="ECO:0000256" key="1">
    <source>
        <dbReference type="ARBA" id="ARBA00008596"/>
    </source>
</evidence>
<dbReference type="PROSITE" id="PS00733">
    <property type="entry name" value="RIBOSOMAL_S26E"/>
    <property type="match status" value="1"/>
</dbReference>
<dbReference type="EMBL" id="CAJNNV010026136">
    <property type="protein sequence ID" value="CAE8617356.1"/>
    <property type="molecule type" value="Genomic_DNA"/>
</dbReference>
<feature type="signal peptide" evidence="6">
    <location>
        <begin position="1"/>
        <end position="17"/>
    </location>
</feature>
<dbReference type="PANTHER" id="PTHR12538:SF0">
    <property type="entry name" value="40S RIBOSOMAL PROTEIN S26"/>
    <property type="match status" value="1"/>
</dbReference>
<feature type="transmembrane region" description="Helical" evidence="5">
    <location>
        <begin position="58"/>
        <end position="77"/>
    </location>
</feature>
<feature type="transmembrane region" description="Helical" evidence="5">
    <location>
        <begin position="271"/>
        <end position="291"/>
    </location>
</feature>
<protein>
    <recommendedName>
        <fullName evidence="9">40S ribosomal protein S26</fullName>
    </recommendedName>
</protein>
<keyword evidence="5" id="KW-0472">Membrane</keyword>